<dbReference type="Pfam" id="PF16732">
    <property type="entry name" value="ComP_DUS"/>
    <property type="match status" value="1"/>
</dbReference>
<organism evidence="3 4">
    <name type="scientific">Methylovulum psychrotolerans</name>
    <dbReference type="NCBI Taxonomy" id="1704499"/>
    <lineage>
        <taxon>Bacteria</taxon>
        <taxon>Pseudomonadati</taxon>
        <taxon>Pseudomonadota</taxon>
        <taxon>Gammaproteobacteria</taxon>
        <taxon>Methylococcales</taxon>
        <taxon>Methylococcaceae</taxon>
        <taxon>Methylovulum</taxon>
    </lineage>
</organism>
<gene>
    <name evidence="3" type="ORF">CEK71_15445</name>
</gene>
<evidence type="ECO:0000313" key="3">
    <source>
        <dbReference type="EMBL" id="ASF47343.1"/>
    </source>
</evidence>
<protein>
    <submittedName>
        <fullName evidence="3">Pilus assembly protein PilE</fullName>
    </submittedName>
</protein>
<dbReference type="RefSeq" id="WP_088620215.1">
    <property type="nucleotide sequence ID" value="NZ_CP022129.1"/>
</dbReference>
<reference evidence="3 4" key="1">
    <citation type="submission" date="2017-06" db="EMBL/GenBank/DDBJ databases">
        <title>Genome Sequencing of the methanotroph Methylovulum psychrotolerants str. HV10-M2 isolated from a high-altitude environment.</title>
        <authorList>
            <person name="Mateos-Rivera A."/>
        </authorList>
    </citation>
    <scope>NUCLEOTIDE SEQUENCE [LARGE SCALE GENOMIC DNA]</scope>
    <source>
        <strain evidence="3 4">HV10_M2</strain>
    </source>
</reference>
<dbReference type="GO" id="GO:0015627">
    <property type="term" value="C:type II protein secretion system complex"/>
    <property type="evidence" value="ECO:0007669"/>
    <property type="project" value="InterPro"/>
</dbReference>
<dbReference type="NCBIfam" id="TIGR02532">
    <property type="entry name" value="IV_pilin_GFxxxE"/>
    <property type="match status" value="1"/>
</dbReference>
<dbReference type="PROSITE" id="PS00409">
    <property type="entry name" value="PROKAR_NTER_METHYL"/>
    <property type="match status" value="1"/>
</dbReference>
<dbReference type="InterPro" id="IPR000983">
    <property type="entry name" value="Bac_GSPG_pilin"/>
</dbReference>
<evidence type="ECO:0000256" key="2">
    <source>
        <dbReference type="SAM" id="Phobius"/>
    </source>
</evidence>
<dbReference type="InterPro" id="IPR012902">
    <property type="entry name" value="N_methyl_site"/>
</dbReference>
<dbReference type="PRINTS" id="PR00813">
    <property type="entry name" value="BCTERIALGSPG"/>
</dbReference>
<dbReference type="GO" id="GO:0043683">
    <property type="term" value="P:type IV pilus assembly"/>
    <property type="evidence" value="ECO:0007669"/>
    <property type="project" value="InterPro"/>
</dbReference>
<dbReference type="GO" id="GO:0015628">
    <property type="term" value="P:protein secretion by the type II secretion system"/>
    <property type="evidence" value="ECO:0007669"/>
    <property type="project" value="InterPro"/>
</dbReference>
<dbReference type="Gene3D" id="3.30.700.10">
    <property type="entry name" value="Glycoprotein, Type 4 Pilin"/>
    <property type="match status" value="1"/>
</dbReference>
<keyword evidence="2" id="KW-0472">Membrane</keyword>
<name>A0A1Z4C1D8_9GAMM</name>
<dbReference type="SUPFAM" id="SSF54523">
    <property type="entry name" value="Pili subunits"/>
    <property type="match status" value="1"/>
</dbReference>
<dbReference type="KEGG" id="mpsy:CEK71_15445"/>
<dbReference type="AlphaFoldDB" id="A0A1Z4C1D8"/>
<keyword evidence="2" id="KW-1133">Transmembrane helix</keyword>
<feature type="transmembrane region" description="Helical" evidence="2">
    <location>
        <begin position="12"/>
        <end position="32"/>
    </location>
</feature>
<evidence type="ECO:0000256" key="1">
    <source>
        <dbReference type="ARBA" id="ARBA00022481"/>
    </source>
</evidence>
<dbReference type="OrthoDB" id="5906095at2"/>
<dbReference type="InterPro" id="IPR031982">
    <property type="entry name" value="PilE-like"/>
</dbReference>
<keyword evidence="1" id="KW-0488">Methylation</keyword>
<evidence type="ECO:0000313" key="4">
    <source>
        <dbReference type="Proteomes" id="UP000197019"/>
    </source>
</evidence>
<sequence>MKKSNVKLSQGVTLIELMIAIVIISILASIAYPSYQQHIMQAHRVDAQATLVSLSNLMEQQFTQSGSYANVNAPAASNYYLYIINATNTSYVLSATPISGSAQDGDACGTLTLDNFGQKSADLATGCWGTL</sequence>
<proteinExistence type="predicted"/>
<keyword evidence="2" id="KW-0812">Transmembrane</keyword>
<dbReference type="EMBL" id="CP022129">
    <property type="protein sequence ID" value="ASF47343.1"/>
    <property type="molecule type" value="Genomic_DNA"/>
</dbReference>
<accession>A0A1Z4C1D8</accession>
<keyword evidence="4" id="KW-1185">Reference proteome</keyword>
<dbReference type="Proteomes" id="UP000197019">
    <property type="component" value="Chromosome"/>
</dbReference>
<dbReference type="InterPro" id="IPR045584">
    <property type="entry name" value="Pilin-like"/>
</dbReference>
<dbReference type="Pfam" id="PF07963">
    <property type="entry name" value="N_methyl"/>
    <property type="match status" value="1"/>
</dbReference>